<sequence length="62" mass="6464">MAVMDPYEASFSNVVARLGAWGRGMLRRYRRPLLVIAAATATMAIGVSAAQAPASAIARAAD</sequence>
<dbReference type="EMBL" id="WIOL01000003">
    <property type="protein sequence ID" value="MQT17370.1"/>
    <property type="molecule type" value="Genomic_DNA"/>
</dbReference>
<keyword evidence="3" id="KW-1185">Reference proteome</keyword>
<keyword evidence="1" id="KW-0812">Transmembrane</keyword>
<evidence type="ECO:0000256" key="1">
    <source>
        <dbReference type="SAM" id="Phobius"/>
    </source>
</evidence>
<gene>
    <name evidence="2" type="ORF">F3168_08850</name>
</gene>
<evidence type="ECO:0000313" key="3">
    <source>
        <dbReference type="Proteomes" id="UP000481327"/>
    </source>
</evidence>
<reference evidence="2 3" key="1">
    <citation type="submission" date="2019-09" db="EMBL/GenBank/DDBJ databases">
        <title>Polymorphobacter sp. isolated from a lake in China.</title>
        <authorList>
            <person name="Liu Z."/>
        </authorList>
    </citation>
    <scope>NUCLEOTIDE SEQUENCE [LARGE SCALE GENOMIC DNA]</scope>
    <source>
        <strain evidence="2 3">D40P</strain>
    </source>
</reference>
<accession>A0A7C9GQ93</accession>
<comment type="caution">
    <text evidence="2">The sequence shown here is derived from an EMBL/GenBank/DDBJ whole genome shotgun (WGS) entry which is preliminary data.</text>
</comment>
<keyword evidence="1" id="KW-1133">Transmembrane helix</keyword>
<evidence type="ECO:0000313" key="2">
    <source>
        <dbReference type="EMBL" id="MQT17370.1"/>
    </source>
</evidence>
<dbReference type="RefSeq" id="WP_152577844.1">
    <property type="nucleotide sequence ID" value="NZ_JAATJI010000002.1"/>
</dbReference>
<keyword evidence="1" id="KW-0472">Membrane</keyword>
<dbReference type="Proteomes" id="UP000481327">
    <property type="component" value="Unassembled WGS sequence"/>
</dbReference>
<dbReference type="AlphaFoldDB" id="A0A7C9GQ93"/>
<feature type="transmembrane region" description="Helical" evidence="1">
    <location>
        <begin position="33"/>
        <end position="52"/>
    </location>
</feature>
<protein>
    <submittedName>
        <fullName evidence="2">Uncharacterized protein</fullName>
    </submittedName>
</protein>
<name>A0A7C9GQ93_9SPHN</name>
<proteinExistence type="predicted"/>
<organism evidence="2 3">
    <name type="scientific">Sandarakinorhabdus fusca</name>
    <dbReference type="NCBI Taxonomy" id="1439888"/>
    <lineage>
        <taxon>Bacteria</taxon>
        <taxon>Pseudomonadati</taxon>
        <taxon>Pseudomonadota</taxon>
        <taxon>Alphaproteobacteria</taxon>
        <taxon>Sphingomonadales</taxon>
        <taxon>Sphingosinicellaceae</taxon>
        <taxon>Sandarakinorhabdus</taxon>
    </lineage>
</organism>